<keyword evidence="7" id="KW-1185">Reference proteome</keyword>
<feature type="domain" description="Carboxylesterase type B" evidence="5">
    <location>
        <begin position="21"/>
        <end position="354"/>
    </location>
</feature>
<sequence>MALLLTALLGFLAKSAYAANRPTVDTTSGPVTGLVNRTTPNVAQFLGIPFAETPTGSLRFLPPKAKSRVNHIDATRFGHSCPQAEPAAPNVWSVDAPNFVIPANTTGEDCLVVNVWAPSKHSSSKQLLPVIVWIHGGGFQTGGGNIPYHDPSLWIERSQKHIVISINYRLNIFGFPNAAGLKDGERNVGLLDLRLGMEWIKANIVNFGGDPRRINLWGQSAGAIAVDYYNFAYPKDPIAQSYIMNSGSALLPIGSVDPQHTNFTFVASYFGCSGTPEAELACFQKVPFADITSFLKTYNDAGTTPALSFSPVVDERTKFSNYTARALAGDFSKRPAIMGTVVNEGESFLPYDQANGPNITLAQGFTLNFFLCPVVKTVSNRYAESVPTWRYLYAGNFSNISPQKWEGAYHQAELPLIFGTHDITDKRSTKFEYAVSHKMQDYWFAFASDPVKGLPKLGWEKYTPKGEAVLVGQEGVVSQPIKESALEAPCDGQVGKPGAVPPGASPPS</sequence>
<feature type="signal peptide" evidence="3">
    <location>
        <begin position="1"/>
        <end position="18"/>
    </location>
</feature>
<dbReference type="InterPro" id="IPR029058">
    <property type="entry name" value="AB_hydrolase_fold"/>
</dbReference>
<organism evidence="6 7">
    <name type="scientific">Amniculicola lignicola CBS 123094</name>
    <dbReference type="NCBI Taxonomy" id="1392246"/>
    <lineage>
        <taxon>Eukaryota</taxon>
        <taxon>Fungi</taxon>
        <taxon>Dikarya</taxon>
        <taxon>Ascomycota</taxon>
        <taxon>Pezizomycotina</taxon>
        <taxon>Dothideomycetes</taxon>
        <taxon>Pleosporomycetidae</taxon>
        <taxon>Pleosporales</taxon>
        <taxon>Amniculicolaceae</taxon>
        <taxon>Amniculicola</taxon>
    </lineage>
</organism>
<feature type="chain" id="PRO_5025719058" description="Carboxylic ester hydrolase" evidence="3">
    <location>
        <begin position="19"/>
        <end position="508"/>
    </location>
</feature>
<dbReference type="Pfam" id="PF00135">
    <property type="entry name" value="COesterase"/>
    <property type="match status" value="2"/>
</dbReference>
<dbReference type="InterPro" id="IPR002018">
    <property type="entry name" value="CarbesteraseB"/>
</dbReference>
<evidence type="ECO:0000259" key="5">
    <source>
        <dbReference type="Pfam" id="PF00135"/>
    </source>
</evidence>
<dbReference type="PANTHER" id="PTHR43918">
    <property type="entry name" value="ACETYLCHOLINESTERASE"/>
    <property type="match status" value="1"/>
</dbReference>
<comment type="similarity">
    <text evidence="1 3">Belongs to the type-B carboxylesterase/lipase family.</text>
</comment>
<dbReference type="PANTHER" id="PTHR43918:SF4">
    <property type="entry name" value="CARBOXYLIC ESTER HYDROLASE"/>
    <property type="match status" value="1"/>
</dbReference>
<proteinExistence type="inferred from homology"/>
<evidence type="ECO:0000256" key="2">
    <source>
        <dbReference type="ARBA" id="ARBA00022801"/>
    </source>
</evidence>
<evidence type="ECO:0000256" key="4">
    <source>
        <dbReference type="SAM" id="MobiDB-lite"/>
    </source>
</evidence>
<feature type="domain" description="Carboxylesterase type B" evidence="5">
    <location>
        <begin position="361"/>
        <end position="471"/>
    </location>
</feature>
<evidence type="ECO:0000313" key="6">
    <source>
        <dbReference type="EMBL" id="KAF1994033.1"/>
    </source>
</evidence>
<dbReference type="InterPro" id="IPR050654">
    <property type="entry name" value="AChE-related_enzymes"/>
</dbReference>
<protein>
    <recommendedName>
        <fullName evidence="3">Carboxylic ester hydrolase</fullName>
        <ecNumber evidence="3">3.1.1.-</ecNumber>
    </recommendedName>
</protein>
<keyword evidence="3" id="KW-0732">Signal</keyword>
<dbReference type="OrthoDB" id="408631at2759"/>
<dbReference type="EC" id="3.1.1.-" evidence="3"/>
<gene>
    <name evidence="6" type="ORF">P154DRAFT_527344</name>
</gene>
<feature type="compositionally biased region" description="Pro residues" evidence="4">
    <location>
        <begin position="499"/>
        <end position="508"/>
    </location>
</feature>
<dbReference type="AlphaFoldDB" id="A0A6A5VWW0"/>
<dbReference type="Gene3D" id="3.40.50.1820">
    <property type="entry name" value="alpha/beta hydrolase"/>
    <property type="match status" value="2"/>
</dbReference>
<feature type="region of interest" description="Disordered" evidence="4">
    <location>
        <begin position="487"/>
        <end position="508"/>
    </location>
</feature>
<dbReference type="GO" id="GO:0052689">
    <property type="term" value="F:carboxylic ester hydrolase activity"/>
    <property type="evidence" value="ECO:0007669"/>
    <property type="project" value="TreeGrafter"/>
</dbReference>
<dbReference type="Proteomes" id="UP000799779">
    <property type="component" value="Unassembled WGS sequence"/>
</dbReference>
<keyword evidence="2 3" id="KW-0378">Hydrolase</keyword>
<evidence type="ECO:0000256" key="3">
    <source>
        <dbReference type="RuleBase" id="RU361235"/>
    </source>
</evidence>
<dbReference type="PROSITE" id="PS00122">
    <property type="entry name" value="CARBOXYLESTERASE_B_1"/>
    <property type="match status" value="1"/>
</dbReference>
<evidence type="ECO:0000313" key="7">
    <source>
        <dbReference type="Proteomes" id="UP000799779"/>
    </source>
</evidence>
<dbReference type="EMBL" id="ML977674">
    <property type="protein sequence ID" value="KAF1994033.1"/>
    <property type="molecule type" value="Genomic_DNA"/>
</dbReference>
<accession>A0A6A5VWW0</accession>
<name>A0A6A5VWW0_9PLEO</name>
<reference evidence="6" key="1">
    <citation type="journal article" date="2020" name="Stud. Mycol.">
        <title>101 Dothideomycetes genomes: a test case for predicting lifestyles and emergence of pathogens.</title>
        <authorList>
            <person name="Haridas S."/>
            <person name="Albert R."/>
            <person name="Binder M."/>
            <person name="Bloem J."/>
            <person name="Labutti K."/>
            <person name="Salamov A."/>
            <person name="Andreopoulos B."/>
            <person name="Baker S."/>
            <person name="Barry K."/>
            <person name="Bills G."/>
            <person name="Bluhm B."/>
            <person name="Cannon C."/>
            <person name="Castanera R."/>
            <person name="Culley D."/>
            <person name="Daum C."/>
            <person name="Ezra D."/>
            <person name="Gonzalez J."/>
            <person name="Henrissat B."/>
            <person name="Kuo A."/>
            <person name="Liang C."/>
            <person name="Lipzen A."/>
            <person name="Lutzoni F."/>
            <person name="Magnuson J."/>
            <person name="Mondo S."/>
            <person name="Nolan M."/>
            <person name="Ohm R."/>
            <person name="Pangilinan J."/>
            <person name="Park H.-J."/>
            <person name="Ramirez L."/>
            <person name="Alfaro M."/>
            <person name="Sun H."/>
            <person name="Tritt A."/>
            <person name="Yoshinaga Y."/>
            <person name="Zwiers L.-H."/>
            <person name="Turgeon B."/>
            <person name="Goodwin S."/>
            <person name="Spatafora J."/>
            <person name="Crous P."/>
            <person name="Grigoriev I."/>
        </authorList>
    </citation>
    <scope>NUCLEOTIDE SEQUENCE</scope>
    <source>
        <strain evidence="6">CBS 123094</strain>
    </source>
</reference>
<dbReference type="SUPFAM" id="SSF53474">
    <property type="entry name" value="alpha/beta-Hydrolases"/>
    <property type="match status" value="1"/>
</dbReference>
<dbReference type="InterPro" id="IPR019826">
    <property type="entry name" value="Carboxylesterase_B_AS"/>
</dbReference>
<evidence type="ECO:0000256" key="1">
    <source>
        <dbReference type="ARBA" id="ARBA00005964"/>
    </source>
</evidence>